<organism evidence="1 2">
    <name type="scientific">Priestia koreensis</name>
    <dbReference type="NCBI Taxonomy" id="284581"/>
    <lineage>
        <taxon>Bacteria</taxon>
        <taxon>Bacillati</taxon>
        <taxon>Bacillota</taxon>
        <taxon>Bacilli</taxon>
        <taxon>Bacillales</taxon>
        <taxon>Bacillaceae</taxon>
        <taxon>Priestia</taxon>
    </lineage>
</organism>
<protein>
    <recommendedName>
        <fullName evidence="3">DUF3986 domain-containing protein</fullName>
    </recommendedName>
</protein>
<accession>A0A0M0L0C5</accession>
<proteinExistence type="predicted"/>
<dbReference type="RefSeq" id="WP_053401990.1">
    <property type="nucleotide sequence ID" value="NZ_LILC01000016.1"/>
</dbReference>
<reference evidence="2" key="1">
    <citation type="submission" date="2015-08" db="EMBL/GenBank/DDBJ databases">
        <title>Fjat-14210 dsm16467.</title>
        <authorList>
            <person name="Liu B."/>
            <person name="Wang J."/>
            <person name="Zhu Y."/>
            <person name="Liu G."/>
            <person name="Chen Q."/>
            <person name="Chen Z."/>
            <person name="Lan J."/>
            <person name="Che J."/>
            <person name="Ge C."/>
            <person name="Shi H."/>
            <person name="Pan Z."/>
            <person name="Liu X."/>
        </authorList>
    </citation>
    <scope>NUCLEOTIDE SEQUENCE [LARGE SCALE GENOMIC DNA]</scope>
    <source>
        <strain evidence="2">DSM 16467</strain>
    </source>
</reference>
<sequence length="87" mass="10396">MLYADNYHLHLGYYENDFDLEAVAFKRQSQNMWDIFFDFKQYDLKKPSQGNELKGFGTKIFSIEIEELDDHYGGKKFEQWLLNCGIV</sequence>
<name>A0A0M0L0C5_9BACI</name>
<gene>
    <name evidence="1" type="ORF">AMD01_13715</name>
</gene>
<evidence type="ECO:0000313" key="2">
    <source>
        <dbReference type="Proteomes" id="UP000037558"/>
    </source>
</evidence>
<dbReference type="Proteomes" id="UP000037558">
    <property type="component" value="Unassembled WGS sequence"/>
</dbReference>
<dbReference type="AlphaFoldDB" id="A0A0M0L0C5"/>
<dbReference type="EMBL" id="LILC01000016">
    <property type="protein sequence ID" value="KOO44332.1"/>
    <property type="molecule type" value="Genomic_DNA"/>
</dbReference>
<evidence type="ECO:0000313" key="1">
    <source>
        <dbReference type="EMBL" id="KOO44332.1"/>
    </source>
</evidence>
<comment type="caution">
    <text evidence="1">The sequence shown here is derived from an EMBL/GenBank/DDBJ whole genome shotgun (WGS) entry which is preliminary data.</text>
</comment>
<dbReference type="InterPro" id="IPR025047">
    <property type="entry name" value="DUF3986"/>
</dbReference>
<dbReference type="PATRIC" id="fig|284581.3.peg.4876"/>
<dbReference type="OrthoDB" id="2620614at2"/>
<dbReference type="Pfam" id="PF13143">
    <property type="entry name" value="DUF3986"/>
    <property type="match status" value="1"/>
</dbReference>
<evidence type="ECO:0008006" key="3">
    <source>
        <dbReference type="Google" id="ProtNLM"/>
    </source>
</evidence>
<keyword evidence="2" id="KW-1185">Reference proteome</keyword>